<evidence type="ECO:0000313" key="4">
    <source>
        <dbReference type="Proteomes" id="UP000518752"/>
    </source>
</evidence>
<keyword evidence="2" id="KW-0812">Transmembrane</keyword>
<sequence length="155" mass="16693">MSGEPPQYIPQGYPPPQDKPVERSPIPQSTQFQQPSFQGQQPLPKQNPGVGMPSHVYPQVNPGIPPQNMMGAVQMGQNYQAQLFAMCAQGVHDPQTKYGKLISLPVALSRKLNFSVLPSIGVGGIIAAVLCFPLGLIGLLTTLHPVWNLASTEID</sequence>
<proteinExistence type="predicted"/>
<comment type="caution">
    <text evidence="3">The sequence shown here is derived from an EMBL/GenBank/DDBJ whole genome shotgun (WGS) entry which is preliminary data.</text>
</comment>
<dbReference type="Proteomes" id="UP000518752">
    <property type="component" value="Unassembled WGS sequence"/>
</dbReference>
<dbReference type="OrthoDB" id="2564984at2759"/>
<feature type="compositionally biased region" description="Low complexity" evidence="1">
    <location>
        <begin position="1"/>
        <end position="11"/>
    </location>
</feature>
<accession>A0A8H5GVP5</accession>
<evidence type="ECO:0000256" key="1">
    <source>
        <dbReference type="SAM" id="MobiDB-lite"/>
    </source>
</evidence>
<name>A0A8H5GVP5_9AGAR</name>
<keyword evidence="2" id="KW-1133">Transmembrane helix</keyword>
<organism evidence="3 4">
    <name type="scientific">Collybiopsis confluens</name>
    <dbReference type="NCBI Taxonomy" id="2823264"/>
    <lineage>
        <taxon>Eukaryota</taxon>
        <taxon>Fungi</taxon>
        <taxon>Dikarya</taxon>
        <taxon>Basidiomycota</taxon>
        <taxon>Agaricomycotina</taxon>
        <taxon>Agaricomycetes</taxon>
        <taxon>Agaricomycetidae</taxon>
        <taxon>Agaricales</taxon>
        <taxon>Marasmiineae</taxon>
        <taxon>Omphalotaceae</taxon>
        <taxon>Collybiopsis</taxon>
    </lineage>
</organism>
<protein>
    <submittedName>
        <fullName evidence="3">Uncharacterized protein</fullName>
    </submittedName>
</protein>
<feature type="compositionally biased region" description="Low complexity" evidence="1">
    <location>
        <begin position="24"/>
        <end position="44"/>
    </location>
</feature>
<evidence type="ECO:0000256" key="2">
    <source>
        <dbReference type="SAM" id="Phobius"/>
    </source>
</evidence>
<evidence type="ECO:0000313" key="3">
    <source>
        <dbReference type="EMBL" id="KAF5371907.1"/>
    </source>
</evidence>
<dbReference type="EMBL" id="JAACJN010000114">
    <property type="protein sequence ID" value="KAF5371907.1"/>
    <property type="molecule type" value="Genomic_DNA"/>
</dbReference>
<reference evidence="3 4" key="1">
    <citation type="journal article" date="2020" name="ISME J.">
        <title>Uncovering the hidden diversity of litter-decomposition mechanisms in mushroom-forming fungi.</title>
        <authorList>
            <person name="Floudas D."/>
            <person name="Bentzer J."/>
            <person name="Ahren D."/>
            <person name="Johansson T."/>
            <person name="Persson P."/>
            <person name="Tunlid A."/>
        </authorList>
    </citation>
    <scope>NUCLEOTIDE SEQUENCE [LARGE SCALE GENOMIC DNA]</scope>
    <source>
        <strain evidence="3 4">CBS 406.79</strain>
    </source>
</reference>
<gene>
    <name evidence="3" type="ORF">D9757_010598</name>
</gene>
<dbReference type="AlphaFoldDB" id="A0A8H5GVP5"/>
<keyword evidence="4" id="KW-1185">Reference proteome</keyword>
<keyword evidence="2" id="KW-0472">Membrane</keyword>
<feature type="region of interest" description="Disordered" evidence="1">
    <location>
        <begin position="1"/>
        <end position="61"/>
    </location>
</feature>
<feature type="transmembrane region" description="Helical" evidence="2">
    <location>
        <begin position="116"/>
        <end position="140"/>
    </location>
</feature>